<dbReference type="AlphaFoldDB" id="A0A9P0QPN5"/>
<proteinExistence type="predicted"/>
<dbReference type="Proteomes" id="UP000837801">
    <property type="component" value="Unassembled WGS sequence"/>
</dbReference>
<feature type="region of interest" description="Disordered" evidence="1">
    <location>
        <begin position="62"/>
        <end position="86"/>
    </location>
</feature>
<dbReference type="EMBL" id="CAKXYY010000006">
    <property type="protein sequence ID" value="CAH2352391.1"/>
    <property type="molecule type" value="Genomic_DNA"/>
</dbReference>
<evidence type="ECO:0000256" key="1">
    <source>
        <dbReference type="SAM" id="MobiDB-lite"/>
    </source>
</evidence>
<organism evidence="2 3">
    <name type="scientific">[Candida] railenensis</name>
    <dbReference type="NCBI Taxonomy" id="45579"/>
    <lineage>
        <taxon>Eukaryota</taxon>
        <taxon>Fungi</taxon>
        <taxon>Dikarya</taxon>
        <taxon>Ascomycota</taxon>
        <taxon>Saccharomycotina</taxon>
        <taxon>Pichiomycetes</taxon>
        <taxon>Debaryomycetaceae</taxon>
        <taxon>Kurtzmaniella</taxon>
    </lineage>
</organism>
<evidence type="ECO:0000313" key="3">
    <source>
        <dbReference type="Proteomes" id="UP000837801"/>
    </source>
</evidence>
<keyword evidence="3" id="KW-1185">Reference proteome</keyword>
<reference evidence="2" key="1">
    <citation type="submission" date="2022-03" db="EMBL/GenBank/DDBJ databases">
        <authorList>
            <person name="Legras J.-L."/>
            <person name="Devillers H."/>
            <person name="Grondin C."/>
        </authorList>
    </citation>
    <scope>NUCLEOTIDE SEQUENCE</scope>
    <source>
        <strain evidence="2">CLIB 1423</strain>
    </source>
</reference>
<accession>A0A9P0QPN5</accession>
<gene>
    <name evidence="2" type="ORF">CLIB1423_06S05380</name>
</gene>
<name>A0A9P0QPN5_9ASCO</name>
<evidence type="ECO:0000313" key="2">
    <source>
        <dbReference type="EMBL" id="CAH2352391.1"/>
    </source>
</evidence>
<sequence length="182" mass="20125">MLWKIPTNIQLAAEDCCSTIYPVRIALVRKSIPSSAVPPVSRKQNRLSKLYSSIVRKSNLFTKRMTNRKQARESNASSPPSAISSVDTSLSPFACNSISSHWDVTLRSTPSVIIKSDSASEIETIRLNSWNTRASNSTRGHSISPPLPASDSWLHMSFTQSAEIGDSLVHDNYFQVSSEIEQ</sequence>
<feature type="compositionally biased region" description="Low complexity" evidence="1">
    <location>
        <begin position="74"/>
        <end position="85"/>
    </location>
</feature>
<comment type="caution">
    <text evidence="2">The sequence shown here is derived from an EMBL/GenBank/DDBJ whole genome shotgun (WGS) entry which is preliminary data.</text>
</comment>
<protein>
    <submittedName>
        <fullName evidence="2">Uncharacterized protein</fullName>
    </submittedName>
</protein>